<keyword evidence="6" id="KW-0863">Zinc-finger</keyword>
<keyword evidence="1" id="KW-0479">Metal-binding</keyword>
<dbReference type="GO" id="GO:0008270">
    <property type="term" value="F:zinc ion binding"/>
    <property type="evidence" value="ECO:0007669"/>
    <property type="project" value="UniProtKB-KW"/>
</dbReference>
<dbReference type="AlphaFoldDB" id="A0A2K3QHM3"/>
<evidence type="ECO:0000259" key="9">
    <source>
        <dbReference type="PROSITE" id="PS50157"/>
    </source>
</evidence>
<evidence type="ECO:0000313" key="10">
    <source>
        <dbReference type="EMBL" id="PNY27005.1"/>
    </source>
</evidence>
<evidence type="ECO:0000256" key="1">
    <source>
        <dbReference type="ARBA" id="ARBA00022723"/>
    </source>
</evidence>
<keyword evidence="5" id="KW-0539">Nucleus</keyword>
<dbReference type="InterPro" id="IPR036236">
    <property type="entry name" value="Znf_C2H2_sf"/>
</dbReference>
<protein>
    <recommendedName>
        <fullName evidence="12">Zinc finger protein</fullName>
    </recommendedName>
</protein>
<dbReference type="PANTHER" id="PTHR47660">
    <property type="entry name" value="TRANSCRIPTION FACTOR WITH C2H2 AND ZN(2)-CYS(6) DNA BINDING DOMAIN (EUROFUNG)-RELATED-RELATED"/>
    <property type="match status" value="1"/>
</dbReference>
<dbReference type="PROSITE" id="PS50048">
    <property type="entry name" value="ZN2_CY6_FUNGAL_2"/>
    <property type="match status" value="1"/>
</dbReference>
<gene>
    <name evidence="10" type="ORF">TCAP_03065</name>
</gene>
<dbReference type="STRING" id="45235.A0A2K3QHM3"/>
<keyword evidence="2" id="KW-0862">Zinc</keyword>
<feature type="domain" description="C2H2-type" evidence="9">
    <location>
        <begin position="47"/>
        <end position="78"/>
    </location>
</feature>
<dbReference type="InterPro" id="IPR036864">
    <property type="entry name" value="Zn2-C6_fun-type_DNA-bd_sf"/>
</dbReference>
<dbReference type="Pfam" id="PF00096">
    <property type="entry name" value="zf-C2H2"/>
    <property type="match status" value="2"/>
</dbReference>
<dbReference type="Proteomes" id="UP000236621">
    <property type="component" value="Unassembled WGS sequence"/>
</dbReference>
<dbReference type="CDD" id="cd12148">
    <property type="entry name" value="fungal_TF_MHR"/>
    <property type="match status" value="1"/>
</dbReference>
<dbReference type="CDD" id="cd00067">
    <property type="entry name" value="GAL4"/>
    <property type="match status" value="1"/>
</dbReference>
<reference evidence="10 11" key="1">
    <citation type="submission" date="2017-08" db="EMBL/GenBank/DDBJ databases">
        <title>Harnessing the power of phylogenomics to disentangle the directionality and signatures of interkingdom host jumping in the parasitic fungal genus Tolypocladium.</title>
        <authorList>
            <person name="Quandt C.A."/>
            <person name="Patterson W."/>
            <person name="Spatafora J.W."/>
        </authorList>
    </citation>
    <scope>NUCLEOTIDE SEQUENCE [LARGE SCALE GENOMIC DNA]</scope>
    <source>
        <strain evidence="10 11">CBS 113982</strain>
    </source>
</reference>
<dbReference type="EMBL" id="NRSZ01000470">
    <property type="protein sequence ID" value="PNY27005.1"/>
    <property type="molecule type" value="Genomic_DNA"/>
</dbReference>
<keyword evidence="11" id="KW-1185">Reference proteome</keyword>
<keyword evidence="4" id="KW-0804">Transcription</keyword>
<evidence type="ECO:0000313" key="11">
    <source>
        <dbReference type="Proteomes" id="UP000236621"/>
    </source>
</evidence>
<evidence type="ECO:0000256" key="7">
    <source>
        <dbReference type="SAM" id="MobiDB-lite"/>
    </source>
</evidence>
<dbReference type="SMART" id="SM00066">
    <property type="entry name" value="GAL4"/>
    <property type="match status" value="1"/>
</dbReference>
<dbReference type="Pfam" id="PF04082">
    <property type="entry name" value="Fungal_trans"/>
    <property type="match status" value="1"/>
</dbReference>
<evidence type="ECO:0000256" key="5">
    <source>
        <dbReference type="ARBA" id="ARBA00023242"/>
    </source>
</evidence>
<dbReference type="Pfam" id="PF00172">
    <property type="entry name" value="Zn_clus"/>
    <property type="match status" value="1"/>
</dbReference>
<dbReference type="SUPFAM" id="SSF57667">
    <property type="entry name" value="beta-beta-alpha zinc fingers"/>
    <property type="match status" value="1"/>
</dbReference>
<accession>A0A2K3QHM3</accession>
<evidence type="ECO:0008006" key="12">
    <source>
        <dbReference type="Google" id="ProtNLM"/>
    </source>
</evidence>
<organism evidence="10 11">
    <name type="scientific">Tolypocladium capitatum</name>
    <dbReference type="NCBI Taxonomy" id="45235"/>
    <lineage>
        <taxon>Eukaryota</taxon>
        <taxon>Fungi</taxon>
        <taxon>Dikarya</taxon>
        <taxon>Ascomycota</taxon>
        <taxon>Pezizomycotina</taxon>
        <taxon>Sordariomycetes</taxon>
        <taxon>Hypocreomycetidae</taxon>
        <taxon>Hypocreales</taxon>
        <taxon>Ophiocordycipitaceae</taxon>
        <taxon>Tolypocladium</taxon>
    </lineage>
</organism>
<dbReference type="OrthoDB" id="1405595at2759"/>
<evidence type="ECO:0000259" key="8">
    <source>
        <dbReference type="PROSITE" id="PS50048"/>
    </source>
</evidence>
<dbReference type="InterPro" id="IPR007219">
    <property type="entry name" value="XnlR_reg_dom"/>
</dbReference>
<evidence type="ECO:0000256" key="4">
    <source>
        <dbReference type="ARBA" id="ARBA00023163"/>
    </source>
</evidence>
<feature type="domain" description="Zn(2)-C6 fungal-type" evidence="8">
    <location>
        <begin position="83"/>
        <end position="114"/>
    </location>
</feature>
<dbReference type="Gene3D" id="3.30.160.60">
    <property type="entry name" value="Classic Zinc Finger"/>
    <property type="match status" value="1"/>
</dbReference>
<keyword evidence="3" id="KW-0805">Transcription regulation</keyword>
<dbReference type="SUPFAM" id="SSF57701">
    <property type="entry name" value="Zn2/Cys6 DNA-binding domain"/>
    <property type="match status" value="1"/>
</dbReference>
<dbReference type="PROSITE" id="PS50157">
    <property type="entry name" value="ZINC_FINGER_C2H2_2"/>
    <property type="match status" value="2"/>
</dbReference>
<comment type="caution">
    <text evidence="10">The sequence shown here is derived from an EMBL/GenBank/DDBJ whole genome shotgun (WGS) entry which is preliminary data.</text>
</comment>
<dbReference type="GO" id="GO:0006351">
    <property type="term" value="P:DNA-templated transcription"/>
    <property type="evidence" value="ECO:0007669"/>
    <property type="project" value="InterPro"/>
</dbReference>
<dbReference type="InterPro" id="IPR001138">
    <property type="entry name" value="Zn2Cys6_DnaBD"/>
</dbReference>
<sequence length="808" mass="88420">MPNLRRLPGLASATTLPCDQCRRTFNRPSHLSRHRLTHLPPSSRSAIPCTRCGRSFSRHDVLLRHLRAAHRVHVDPKPSNQRSCHRCVRHKLRCDRDLPCGSCTAASVPASCSYPGGALDGLNRSDASARGSVSNSVGPSDFGPSSATELPSTAPPLDPLLPGVQGHSPVYEGGGFSMLPQSFDSGVQMDFRGGGFDWLGFDDVPSIHLDMNRRPAIDADMPASGSACVNPPRGEFTPTFPAIQSRPNVLPWPFEQGQEAKAPRFPLPPLHEVLPRPLAGTGTQTSAADNLVRLLSCRQLPPPHELVNNDVSSGAILLRQLIGVYFSGFHIIQPIVHAPTWTVAECPTAPLAAMVCIGSALSSEPNALELSDSMSDFCASMITWLGVSDNSSYSDVSYLAALCLHQIYSLGSGNRQLYQNADRTRGVLIGSLRGLGLLSSRLNLHEEAQEDNGPTTNDPAMLYNEWTSWASRERERRIAWASFEYDCSLCTLTNRRGAVDLLPSRLPCADSLWEAPSAYAWADLKSRCRARAQGATSSGVLGAAMSGKPLTEQVSMWGKRLCAQMIGRLLWDLKQLETLSTPEHLGLSSLFKGHQQSKDSLLRGLDSLLGCMNEPSSTSDLVSYNISSLLCHYSHLYAADDIMDIVLYIVRNVASKGPCCDKRLDSARQRLTSSMKSDPKRARKLLWHAGQIVAVANEYLVSAPCEVMRLFMAYIFIVAYVKHCPRSGKTDSGVKIRLDIPNRHVDHRKAVAEWIHRGGPAQMGCADDIYTDGSAANVTKDAQSMFQRLRSWGLAEKFAKILQCFEKE</sequence>
<proteinExistence type="predicted"/>
<dbReference type="InterPro" id="IPR013087">
    <property type="entry name" value="Znf_C2H2_type"/>
</dbReference>
<dbReference type="GO" id="GO:0003677">
    <property type="term" value="F:DNA binding"/>
    <property type="evidence" value="ECO:0007669"/>
    <property type="project" value="InterPro"/>
</dbReference>
<feature type="domain" description="C2H2-type" evidence="9">
    <location>
        <begin position="16"/>
        <end position="43"/>
    </location>
</feature>
<feature type="compositionally biased region" description="Polar residues" evidence="7">
    <location>
        <begin position="131"/>
        <end position="151"/>
    </location>
</feature>
<feature type="region of interest" description="Disordered" evidence="7">
    <location>
        <begin position="125"/>
        <end position="153"/>
    </location>
</feature>
<dbReference type="GO" id="GO:0000981">
    <property type="term" value="F:DNA-binding transcription factor activity, RNA polymerase II-specific"/>
    <property type="evidence" value="ECO:0007669"/>
    <property type="project" value="InterPro"/>
</dbReference>
<dbReference type="Gene3D" id="4.10.240.10">
    <property type="entry name" value="Zn(2)-C6 fungal-type DNA-binding domain"/>
    <property type="match status" value="1"/>
</dbReference>
<dbReference type="PROSITE" id="PS00028">
    <property type="entry name" value="ZINC_FINGER_C2H2_1"/>
    <property type="match status" value="2"/>
</dbReference>
<dbReference type="SMART" id="SM00355">
    <property type="entry name" value="ZnF_C2H2"/>
    <property type="match status" value="2"/>
</dbReference>
<evidence type="ECO:0000256" key="6">
    <source>
        <dbReference type="PROSITE-ProRule" id="PRU00042"/>
    </source>
</evidence>
<name>A0A2K3QHM3_9HYPO</name>
<evidence type="ECO:0000256" key="2">
    <source>
        <dbReference type="ARBA" id="ARBA00022833"/>
    </source>
</evidence>
<evidence type="ECO:0000256" key="3">
    <source>
        <dbReference type="ARBA" id="ARBA00023015"/>
    </source>
</evidence>
<dbReference type="PANTHER" id="PTHR47660:SF2">
    <property type="entry name" value="TRANSCRIPTION FACTOR WITH C2H2 AND ZN(2)-CYS(6) DNA BINDING DOMAIN (EUROFUNG)"/>
    <property type="match status" value="1"/>
</dbReference>